<evidence type="ECO:0000313" key="3">
    <source>
        <dbReference type="EMBL" id="KAL3794701.1"/>
    </source>
</evidence>
<protein>
    <submittedName>
        <fullName evidence="3">Uncharacterized protein</fullName>
    </submittedName>
</protein>
<feature type="region of interest" description="Disordered" evidence="2">
    <location>
        <begin position="102"/>
        <end position="122"/>
    </location>
</feature>
<comment type="caution">
    <text evidence="3">The sequence shown here is derived from an EMBL/GenBank/DDBJ whole genome shotgun (WGS) entry which is preliminary data.</text>
</comment>
<evidence type="ECO:0000313" key="4">
    <source>
        <dbReference type="Proteomes" id="UP001530400"/>
    </source>
</evidence>
<dbReference type="EMBL" id="JALLPJ020000345">
    <property type="protein sequence ID" value="KAL3794701.1"/>
    <property type="molecule type" value="Genomic_DNA"/>
</dbReference>
<gene>
    <name evidence="3" type="ORF">ACHAWO_012348</name>
</gene>
<name>A0ABD3Q5D6_9STRA</name>
<organism evidence="3 4">
    <name type="scientific">Cyclotella atomus</name>
    <dbReference type="NCBI Taxonomy" id="382360"/>
    <lineage>
        <taxon>Eukaryota</taxon>
        <taxon>Sar</taxon>
        <taxon>Stramenopiles</taxon>
        <taxon>Ochrophyta</taxon>
        <taxon>Bacillariophyta</taxon>
        <taxon>Coscinodiscophyceae</taxon>
        <taxon>Thalassiosirophycidae</taxon>
        <taxon>Stephanodiscales</taxon>
        <taxon>Stephanodiscaceae</taxon>
        <taxon>Cyclotella</taxon>
    </lineage>
</organism>
<keyword evidence="1" id="KW-0175">Coiled coil</keyword>
<keyword evidence="4" id="KW-1185">Reference proteome</keyword>
<proteinExistence type="predicted"/>
<sequence>MAQQPNAFLDKFKQASQRFSSAVMDTGAKTMLKTDMVFLERDIKARKHQFGIQMYDILSMNNASTSTAEIQKAFEECQRDIASLEAKVSSKQREMEAIDHGGAGAATSVNSTDAEFGAVQSP</sequence>
<evidence type="ECO:0000256" key="2">
    <source>
        <dbReference type="SAM" id="MobiDB-lite"/>
    </source>
</evidence>
<dbReference type="AlphaFoldDB" id="A0ABD3Q5D6"/>
<accession>A0ABD3Q5D6</accession>
<reference evidence="3 4" key="1">
    <citation type="submission" date="2024-10" db="EMBL/GenBank/DDBJ databases">
        <title>Updated reference genomes for cyclostephanoid diatoms.</title>
        <authorList>
            <person name="Roberts W.R."/>
            <person name="Alverson A.J."/>
        </authorList>
    </citation>
    <scope>NUCLEOTIDE SEQUENCE [LARGE SCALE GENOMIC DNA]</scope>
    <source>
        <strain evidence="3 4">AJA010-31</strain>
    </source>
</reference>
<evidence type="ECO:0000256" key="1">
    <source>
        <dbReference type="SAM" id="Coils"/>
    </source>
</evidence>
<feature type="coiled-coil region" evidence="1">
    <location>
        <begin position="67"/>
        <end position="94"/>
    </location>
</feature>
<dbReference type="Proteomes" id="UP001530400">
    <property type="component" value="Unassembled WGS sequence"/>
</dbReference>